<dbReference type="GO" id="GO:0004568">
    <property type="term" value="F:chitinase activity"/>
    <property type="evidence" value="ECO:0007669"/>
    <property type="project" value="TreeGrafter"/>
</dbReference>
<evidence type="ECO:0000313" key="6">
    <source>
        <dbReference type="Proteomes" id="UP000799421"/>
    </source>
</evidence>
<dbReference type="Proteomes" id="UP000799421">
    <property type="component" value="Unassembled WGS sequence"/>
</dbReference>
<dbReference type="GO" id="GO:0005576">
    <property type="term" value="C:extracellular region"/>
    <property type="evidence" value="ECO:0007669"/>
    <property type="project" value="TreeGrafter"/>
</dbReference>
<keyword evidence="6" id="KW-1185">Reference proteome</keyword>
<sequence>MRMHTFAFSAAYLLLIPSSLALPHVYRHLEKHRNIQRQATPAISGTPSASAVSTFDYEYVNGLEHEFYRLSPKISALSTSLAGSLQHTSTTSLPQTTLIVTPTTSSLINAFPSTMGPIAPGAATSTPTSTSANGEQPTGSYTFNASSNQNLDVYYDASSATKSDGLLTLCENPNVGIVVLAFLNQFVAEMGYPRLELGNACNAPNAAQRVQAPGLRGSIRPFESISLDGFDLNNESKDTTGYVTLATRLRSLFDRDSNKTYCLSCAPQFPIPDLSIPLQVLKLSDFVWVQFYDNPMCNLGTSSFVSQASARSNLSRNNSDLGRPKL</sequence>
<dbReference type="Gene3D" id="3.20.20.80">
    <property type="entry name" value="Glycosidases"/>
    <property type="match status" value="2"/>
</dbReference>
<dbReference type="SUPFAM" id="SSF51445">
    <property type="entry name" value="(Trans)glycosidases"/>
    <property type="match status" value="1"/>
</dbReference>
<protein>
    <submittedName>
        <fullName evidence="5">Glycoside hydrolase family 18 protein</fullName>
    </submittedName>
</protein>
<evidence type="ECO:0000256" key="2">
    <source>
        <dbReference type="ARBA" id="ARBA00023295"/>
    </source>
</evidence>
<evidence type="ECO:0000256" key="4">
    <source>
        <dbReference type="SAM" id="SignalP"/>
    </source>
</evidence>
<reference evidence="5" key="1">
    <citation type="journal article" date="2020" name="Stud. Mycol.">
        <title>101 Dothideomycetes genomes: a test case for predicting lifestyles and emergence of pathogens.</title>
        <authorList>
            <person name="Haridas S."/>
            <person name="Albert R."/>
            <person name="Binder M."/>
            <person name="Bloem J."/>
            <person name="Labutti K."/>
            <person name="Salamov A."/>
            <person name="Andreopoulos B."/>
            <person name="Baker S."/>
            <person name="Barry K."/>
            <person name="Bills G."/>
            <person name="Bluhm B."/>
            <person name="Cannon C."/>
            <person name="Castanera R."/>
            <person name="Culley D."/>
            <person name="Daum C."/>
            <person name="Ezra D."/>
            <person name="Gonzalez J."/>
            <person name="Henrissat B."/>
            <person name="Kuo A."/>
            <person name="Liang C."/>
            <person name="Lipzen A."/>
            <person name="Lutzoni F."/>
            <person name="Magnuson J."/>
            <person name="Mondo S."/>
            <person name="Nolan M."/>
            <person name="Ohm R."/>
            <person name="Pangilinan J."/>
            <person name="Park H.-J."/>
            <person name="Ramirez L."/>
            <person name="Alfaro M."/>
            <person name="Sun H."/>
            <person name="Tritt A."/>
            <person name="Yoshinaga Y."/>
            <person name="Zwiers L.-H."/>
            <person name="Turgeon B."/>
            <person name="Goodwin S."/>
            <person name="Spatafora J."/>
            <person name="Crous P."/>
            <person name="Grigoriev I."/>
        </authorList>
    </citation>
    <scope>NUCLEOTIDE SEQUENCE</scope>
    <source>
        <strain evidence="5">CBS 480.64</strain>
    </source>
</reference>
<keyword evidence="2" id="KW-0326">Glycosidase</keyword>
<keyword evidence="4" id="KW-0732">Signal</keyword>
<organism evidence="5 6">
    <name type="scientific">Piedraia hortae CBS 480.64</name>
    <dbReference type="NCBI Taxonomy" id="1314780"/>
    <lineage>
        <taxon>Eukaryota</taxon>
        <taxon>Fungi</taxon>
        <taxon>Dikarya</taxon>
        <taxon>Ascomycota</taxon>
        <taxon>Pezizomycotina</taxon>
        <taxon>Dothideomycetes</taxon>
        <taxon>Dothideomycetidae</taxon>
        <taxon>Capnodiales</taxon>
        <taxon>Piedraiaceae</taxon>
        <taxon>Piedraia</taxon>
    </lineage>
</organism>
<dbReference type="GO" id="GO:0005975">
    <property type="term" value="P:carbohydrate metabolic process"/>
    <property type="evidence" value="ECO:0007669"/>
    <property type="project" value="InterPro"/>
</dbReference>
<proteinExistence type="predicted"/>
<evidence type="ECO:0000256" key="3">
    <source>
        <dbReference type="SAM" id="MobiDB-lite"/>
    </source>
</evidence>
<keyword evidence="1 5" id="KW-0378">Hydrolase</keyword>
<dbReference type="OrthoDB" id="6020543at2759"/>
<evidence type="ECO:0000256" key="1">
    <source>
        <dbReference type="ARBA" id="ARBA00022801"/>
    </source>
</evidence>
<gene>
    <name evidence="5" type="ORF">K470DRAFT_296643</name>
</gene>
<dbReference type="InterPro" id="IPR050542">
    <property type="entry name" value="Glycosyl_Hydrlase18_Chitinase"/>
</dbReference>
<accession>A0A6A7BTP4</accession>
<dbReference type="PROSITE" id="PS01095">
    <property type="entry name" value="GH18_1"/>
    <property type="match status" value="1"/>
</dbReference>
<feature type="chain" id="PRO_5025574541" evidence="4">
    <location>
        <begin position="22"/>
        <end position="326"/>
    </location>
</feature>
<dbReference type="InterPro" id="IPR017853">
    <property type="entry name" value="GH"/>
</dbReference>
<dbReference type="InterPro" id="IPR001579">
    <property type="entry name" value="Glyco_hydro_18_chit_AS"/>
</dbReference>
<dbReference type="PANTHER" id="PTHR45708:SF49">
    <property type="entry name" value="ENDOCHITINASE"/>
    <property type="match status" value="1"/>
</dbReference>
<feature type="region of interest" description="Disordered" evidence="3">
    <location>
        <begin position="118"/>
        <end position="141"/>
    </location>
</feature>
<name>A0A6A7BTP4_9PEZI</name>
<dbReference type="AlphaFoldDB" id="A0A6A7BTP4"/>
<feature type="compositionally biased region" description="Low complexity" evidence="3">
    <location>
        <begin position="118"/>
        <end position="134"/>
    </location>
</feature>
<evidence type="ECO:0000313" key="5">
    <source>
        <dbReference type="EMBL" id="KAF2858099.1"/>
    </source>
</evidence>
<feature type="signal peptide" evidence="4">
    <location>
        <begin position="1"/>
        <end position="21"/>
    </location>
</feature>
<dbReference type="PANTHER" id="PTHR45708">
    <property type="entry name" value="ENDOCHITINASE"/>
    <property type="match status" value="1"/>
</dbReference>
<dbReference type="EMBL" id="MU006018">
    <property type="protein sequence ID" value="KAF2858099.1"/>
    <property type="molecule type" value="Genomic_DNA"/>
</dbReference>